<name>A0A934VL64_9BACT</name>
<dbReference type="PANTHER" id="PTHR43053:SF3">
    <property type="entry name" value="ALPHA-GALACTOSIDASE C-RELATED"/>
    <property type="match status" value="1"/>
</dbReference>
<accession>A0A934VL64</accession>
<dbReference type="Pfam" id="PF02065">
    <property type="entry name" value="Melibiase"/>
    <property type="match status" value="1"/>
</dbReference>
<evidence type="ECO:0000256" key="1">
    <source>
        <dbReference type="ARBA" id="ARBA00022801"/>
    </source>
</evidence>
<dbReference type="EMBL" id="JAENIL010000018">
    <property type="protein sequence ID" value="MBK1877431.1"/>
    <property type="molecule type" value="Genomic_DNA"/>
</dbReference>
<dbReference type="InterPro" id="IPR017853">
    <property type="entry name" value="GH"/>
</dbReference>
<dbReference type="GO" id="GO:0016052">
    <property type="term" value="P:carbohydrate catabolic process"/>
    <property type="evidence" value="ECO:0007669"/>
    <property type="project" value="InterPro"/>
</dbReference>
<sequence>MSDWKFEADPNSKSYSLTYKGDEVAIADCLPEIIVNGQSIKPDQSWTMGTGENEIRWALESKWEISLSLVAEGRKLSLATNWKNLSGESVSVDWLNPLSGGELISTIRFDRILNNGKDMVGFSSLYDVANNYESYSVVGLTDSQGNNALTAGFTRLETAFYTFITDFKAEGRHTLTCRCDREGIELSAEDSLEISPLVLEAGSSLAGLMRSYAESVAAILGKRNPGKAPAGWCSWYYYYDTLTEKDLYDNMDALQEMKDELQVDFVQIDDGWNLESKTSEKVWGDWHAGGLFPGGMKKAADDIKARDFVPGLWLAPFSVDKVSQFAKENPHLLVKDEETGEPKDYWGTYGLDLSHPGSIEFLKETFTRVFDEWGFEYIKIDFLIHAIFPGDRYDNSKTTAQLFREGITAIREVAKDRYMLGCGSAMGPAIGLFDGMRIGYDVSSRWYVPMGDWPLGNCNIKTSAVQHVWRYWMHETWWQNDPDCLLVRDYAPEPEFENFRRHAPDYVDSPAYGLTENEASCWAQMVWMTGGLAMIGENMKELEGPRLDLLKSSLPVHTGKVRWFDHYGDPHQPVLVSEEGPLMIGVFNLTDDDMELELDSTNLGLGEEWNFTERLSGEKFFGKGVSVRFPTLPARSGKIWILQE</sequence>
<keyword evidence="1" id="KW-0378">Hydrolase</keyword>
<dbReference type="RefSeq" id="WP_200355646.1">
    <property type="nucleotide sequence ID" value="NZ_JAENIL010000018.1"/>
</dbReference>
<keyword evidence="2" id="KW-0326">Glycosidase</keyword>
<dbReference type="SUPFAM" id="SSF51445">
    <property type="entry name" value="(Trans)glycosidases"/>
    <property type="match status" value="1"/>
</dbReference>
<keyword evidence="4" id="KW-1185">Reference proteome</keyword>
<dbReference type="Gene3D" id="3.20.20.70">
    <property type="entry name" value="Aldolase class I"/>
    <property type="match status" value="1"/>
</dbReference>
<proteinExistence type="predicted"/>
<dbReference type="GO" id="GO:0004557">
    <property type="term" value="F:alpha-galactosidase activity"/>
    <property type="evidence" value="ECO:0007669"/>
    <property type="project" value="InterPro"/>
</dbReference>
<evidence type="ECO:0000313" key="3">
    <source>
        <dbReference type="EMBL" id="MBK1877431.1"/>
    </source>
</evidence>
<dbReference type="Proteomes" id="UP000617628">
    <property type="component" value="Unassembled WGS sequence"/>
</dbReference>
<reference evidence="3" key="1">
    <citation type="submission" date="2021-01" db="EMBL/GenBank/DDBJ databases">
        <title>Modified the classification status of verrucomicrobia.</title>
        <authorList>
            <person name="Feng X."/>
        </authorList>
    </citation>
    <scope>NUCLEOTIDE SEQUENCE</scope>
    <source>
        <strain evidence="3">KCTC 13126</strain>
    </source>
</reference>
<dbReference type="AlphaFoldDB" id="A0A934VL64"/>
<dbReference type="PANTHER" id="PTHR43053">
    <property type="entry name" value="GLYCOSIDASE FAMILY 31"/>
    <property type="match status" value="1"/>
</dbReference>
<evidence type="ECO:0000313" key="4">
    <source>
        <dbReference type="Proteomes" id="UP000617628"/>
    </source>
</evidence>
<organism evidence="3 4">
    <name type="scientific">Pelagicoccus mobilis</name>
    <dbReference type="NCBI Taxonomy" id="415221"/>
    <lineage>
        <taxon>Bacteria</taxon>
        <taxon>Pseudomonadati</taxon>
        <taxon>Verrucomicrobiota</taxon>
        <taxon>Opitutia</taxon>
        <taxon>Puniceicoccales</taxon>
        <taxon>Pelagicoccaceae</taxon>
        <taxon>Pelagicoccus</taxon>
    </lineage>
</organism>
<protein>
    <submittedName>
        <fullName evidence="3">Alpha-galactosidase</fullName>
    </submittedName>
</protein>
<dbReference type="InterPro" id="IPR013785">
    <property type="entry name" value="Aldolase_TIM"/>
</dbReference>
<evidence type="ECO:0000256" key="2">
    <source>
        <dbReference type="ARBA" id="ARBA00023295"/>
    </source>
</evidence>
<dbReference type="InterPro" id="IPR002252">
    <property type="entry name" value="Glyco_hydro_36"/>
</dbReference>
<gene>
    <name evidence="3" type="ORF">JIN87_11180</name>
</gene>
<dbReference type="CDD" id="cd14791">
    <property type="entry name" value="GH36"/>
    <property type="match status" value="1"/>
</dbReference>
<dbReference type="InterPro" id="IPR050985">
    <property type="entry name" value="Alpha-glycosidase_related"/>
</dbReference>
<comment type="caution">
    <text evidence="3">The sequence shown here is derived from an EMBL/GenBank/DDBJ whole genome shotgun (WGS) entry which is preliminary data.</text>
</comment>